<dbReference type="AlphaFoldDB" id="A0A1I8FDJ7"/>
<organism evidence="1 2">
    <name type="scientific">Macrostomum lignano</name>
    <dbReference type="NCBI Taxonomy" id="282301"/>
    <lineage>
        <taxon>Eukaryota</taxon>
        <taxon>Metazoa</taxon>
        <taxon>Spiralia</taxon>
        <taxon>Lophotrochozoa</taxon>
        <taxon>Platyhelminthes</taxon>
        <taxon>Rhabditophora</taxon>
        <taxon>Macrostomorpha</taxon>
        <taxon>Macrostomida</taxon>
        <taxon>Macrostomidae</taxon>
        <taxon>Macrostomum</taxon>
    </lineage>
</organism>
<proteinExistence type="predicted"/>
<name>A0A1I8FDJ7_9PLAT</name>
<dbReference type="WBParaSite" id="maker-unitig_29678-snap-gene-0.1-mRNA-1">
    <property type="protein sequence ID" value="maker-unitig_29678-snap-gene-0.1-mRNA-1"/>
    <property type="gene ID" value="maker-unitig_29678-snap-gene-0.1"/>
</dbReference>
<keyword evidence="1" id="KW-1185">Reference proteome</keyword>
<accession>A0A1I8FDJ7</accession>
<evidence type="ECO:0000313" key="2">
    <source>
        <dbReference type="WBParaSite" id="maker-unitig_29678-snap-gene-0.1-mRNA-1"/>
    </source>
</evidence>
<sequence length="35" mass="3634">MSAVQISISLNSGSDAVKKLDASSAMTRAPAITRR</sequence>
<dbReference type="Proteomes" id="UP000095280">
    <property type="component" value="Unplaced"/>
</dbReference>
<reference evidence="2" key="1">
    <citation type="submission" date="2016-11" db="UniProtKB">
        <authorList>
            <consortium name="WormBaseParasite"/>
        </authorList>
    </citation>
    <scope>IDENTIFICATION</scope>
</reference>
<protein>
    <submittedName>
        <fullName evidence="2">2-keto-3-deoxygluconate kinase</fullName>
    </submittedName>
</protein>
<evidence type="ECO:0000313" key="1">
    <source>
        <dbReference type="Proteomes" id="UP000095280"/>
    </source>
</evidence>